<dbReference type="EMBL" id="AFMF02000036">
    <property type="protein sequence ID" value="EMM94249.1"/>
    <property type="molecule type" value="Genomic_DNA"/>
</dbReference>
<feature type="region of interest" description="Disordered" evidence="1">
    <location>
        <begin position="115"/>
        <end position="138"/>
    </location>
</feature>
<evidence type="ECO:0000313" key="2">
    <source>
        <dbReference type="EMBL" id="EMM94249.1"/>
    </source>
</evidence>
<reference evidence="2 3" key="1">
    <citation type="submission" date="2013-01" db="EMBL/GenBank/DDBJ databases">
        <authorList>
            <person name="Harkins D.M."/>
            <person name="Durkin A.S."/>
            <person name="Brinkac L.M."/>
            <person name="Haft D.H."/>
            <person name="Selengut J.D."/>
            <person name="Sanka R."/>
            <person name="DePew J."/>
            <person name="Purushe J."/>
            <person name="Tulsiani S.M."/>
            <person name="Graham G.C."/>
            <person name="Burns M.-A."/>
            <person name="Dohnt M.F."/>
            <person name="Smythe L.D."/>
            <person name="McKay D.B."/>
            <person name="Craig S.B."/>
            <person name="Vinetz J.M."/>
            <person name="Sutton G.G."/>
            <person name="Nierman W.C."/>
            <person name="Fouts D.E."/>
        </authorList>
    </citation>
    <scope>NUCLEOTIDE SEQUENCE [LARGE SCALE GENOMIC DNA]</scope>
    <source>
        <strain evidence="2 3">LT2156</strain>
    </source>
</reference>
<dbReference type="AlphaFoldDB" id="M6HH76"/>
<accession>M6HH76</accession>
<dbReference type="Proteomes" id="UP000012089">
    <property type="component" value="Unassembled WGS sequence"/>
</dbReference>
<comment type="caution">
    <text evidence="2">The sequence shown here is derived from an EMBL/GenBank/DDBJ whole genome shotgun (WGS) entry which is preliminary data.</text>
</comment>
<evidence type="ECO:0000256" key="1">
    <source>
        <dbReference type="SAM" id="MobiDB-lite"/>
    </source>
</evidence>
<proteinExistence type="predicted"/>
<sequence length="155" mass="17694">MSVITMELRDGREKRNERAINRRDYCTQAELSGHGRVRQGSTDGVCSPVCKSEEGKHNSSFARKWNSSVQNIESIKQNRIISWNGNFNHSCSNYKKYTNSVTFLIDKYTKPVYINPHNTPTKNKKARRQPGSELDKSPTTDLCLSPLLFAVNQKI</sequence>
<protein>
    <submittedName>
        <fullName evidence="2">Uncharacterized protein</fullName>
    </submittedName>
</protein>
<gene>
    <name evidence="2" type="ORF">LEP1GSC158_0647</name>
</gene>
<organism evidence="2 3">
    <name type="scientific">Leptospira interrogans serovar Zanoni str. LT2156</name>
    <dbReference type="NCBI Taxonomy" id="1001601"/>
    <lineage>
        <taxon>Bacteria</taxon>
        <taxon>Pseudomonadati</taxon>
        <taxon>Spirochaetota</taxon>
        <taxon>Spirochaetia</taxon>
        <taxon>Leptospirales</taxon>
        <taxon>Leptospiraceae</taxon>
        <taxon>Leptospira</taxon>
    </lineage>
</organism>
<evidence type="ECO:0000313" key="3">
    <source>
        <dbReference type="Proteomes" id="UP000012089"/>
    </source>
</evidence>
<name>M6HH76_LEPIR</name>